<keyword evidence="2" id="KW-1185">Reference proteome</keyword>
<dbReference type="Proteomes" id="UP000275267">
    <property type="component" value="Unassembled WGS sequence"/>
</dbReference>
<dbReference type="PANTHER" id="PTHR33018">
    <property type="entry name" value="OS10G0338966 PROTEIN-RELATED"/>
    <property type="match status" value="1"/>
</dbReference>
<proteinExistence type="predicted"/>
<name>A0A3L6S9N1_PANMI</name>
<gene>
    <name evidence="1" type="ORF">C2845_PM02G16700</name>
</gene>
<protein>
    <submittedName>
        <fullName evidence="1">Uncharacterized protein</fullName>
    </submittedName>
</protein>
<dbReference type="PANTHER" id="PTHR33018:SF34">
    <property type="entry name" value="OS02G0472350 PROTEIN"/>
    <property type="match status" value="1"/>
</dbReference>
<comment type="caution">
    <text evidence="1">The sequence shown here is derived from an EMBL/GenBank/DDBJ whole genome shotgun (WGS) entry which is preliminary data.</text>
</comment>
<organism evidence="1 2">
    <name type="scientific">Panicum miliaceum</name>
    <name type="common">Proso millet</name>
    <name type="synonym">Broomcorn millet</name>
    <dbReference type="NCBI Taxonomy" id="4540"/>
    <lineage>
        <taxon>Eukaryota</taxon>
        <taxon>Viridiplantae</taxon>
        <taxon>Streptophyta</taxon>
        <taxon>Embryophyta</taxon>
        <taxon>Tracheophyta</taxon>
        <taxon>Spermatophyta</taxon>
        <taxon>Magnoliopsida</taxon>
        <taxon>Liliopsida</taxon>
        <taxon>Poales</taxon>
        <taxon>Poaceae</taxon>
        <taxon>PACMAD clade</taxon>
        <taxon>Panicoideae</taxon>
        <taxon>Panicodae</taxon>
        <taxon>Paniceae</taxon>
        <taxon>Panicinae</taxon>
        <taxon>Panicum</taxon>
        <taxon>Panicum sect. Panicum</taxon>
    </lineage>
</organism>
<evidence type="ECO:0000313" key="1">
    <source>
        <dbReference type="EMBL" id="RLN16822.1"/>
    </source>
</evidence>
<reference evidence="2" key="1">
    <citation type="journal article" date="2019" name="Nat. Commun.">
        <title>The genome of broomcorn millet.</title>
        <authorList>
            <person name="Zou C."/>
            <person name="Miki D."/>
            <person name="Li D."/>
            <person name="Tang Q."/>
            <person name="Xiao L."/>
            <person name="Rajput S."/>
            <person name="Deng P."/>
            <person name="Jia W."/>
            <person name="Huang R."/>
            <person name="Zhang M."/>
            <person name="Sun Y."/>
            <person name="Hu J."/>
            <person name="Fu X."/>
            <person name="Schnable P.S."/>
            <person name="Li F."/>
            <person name="Zhang H."/>
            <person name="Feng B."/>
            <person name="Zhu X."/>
            <person name="Liu R."/>
            <person name="Schnable J.C."/>
            <person name="Zhu J.-K."/>
            <person name="Zhang H."/>
        </authorList>
    </citation>
    <scope>NUCLEOTIDE SEQUENCE [LARGE SCALE GENOMIC DNA]</scope>
</reference>
<evidence type="ECO:0000313" key="2">
    <source>
        <dbReference type="Proteomes" id="UP000275267"/>
    </source>
</evidence>
<dbReference type="AlphaFoldDB" id="A0A3L6S9N1"/>
<dbReference type="EMBL" id="PQIB02000005">
    <property type="protein sequence ID" value="RLN16822.1"/>
    <property type="molecule type" value="Genomic_DNA"/>
</dbReference>
<dbReference type="OrthoDB" id="676990at2759"/>
<accession>A0A3L6S9N1</accession>
<sequence length="137" mass="15580">MEEDLIARGIILATFNWPLQAKYYFYAHGGILIMEDVSFVTSDKIREAADKLDDALKAVAEGTLKPDREKDELSYALGTSEHIRCVRDMGVVPWKHGFSADIETYRSRCRRKAEQEEKMYSLEERVASIEGAMAVSQ</sequence>